<keyword evidence="3" id="KW-1185">Reference proteome</keyword>
<evidence type="ECO:0000256" key="1">
    <source>
        <dbReference type="SAM" id="Phobius"/>
    </source>
</evidence>
<reference evidence="2" key="1">
    <citation type="journal article" date="2023" name="Mol. Phylogenet. Evol.">
        <title>Genome-scale phylogeny and comparative genomics of the fungal order Sordariales.</title>
        <authorList>
            <person name="Hensen N."/>
            <person name="Bonometti L."/>
            <person name="Westerberg I."/>
            <person name="Brannstrom I.O."/>
            <person name="Guillou S."/>
            <person name="Cros-Aarteil S."/>
            <person name="Calhoun S."/>
            <person name="Haridas S."/>
            <person name="Kuo A."/>
            <person name="Mondo S."/>
            <person name="Pangilinan J."/>
            <person name="Riley R."/>
            <person name="LaButti K."/>
            <person name="Andreopoulos B."/>
            <person name="Lipzen A."/>
            <person name="Chen C."/>
            <person name="Yan M."/>
            <person name="Daum C."/>
            <person name="Ng V."/>
            <person name="Clum A."/>
            <person name="Steindorff A."/>
            <person name="Ohm R.A."/>
            <person name="Martin F."/>
            <person name="Silar P."/>
            <person name="Natvig D.O."/>
            <person name="Lalanne C."/>
            <person name="Gautier V."/>
            <person name="Ament-Velasquez S.L."/>
            <person name="Kruys A."/>
            <person name="Hutchinson M.I."/>
            <person name="Powell A.J."/>
            <person name="Barry K."/>
            <person name="Miller A.N."/>
            <person name="Grigoriev I.V."/>
            <person name="Debuchy R."/>
            <person name="Gladieux P."/>
            <person name="Hiltunen Thoren M."/>
            <person name="Johannesson H."/>
        </authorList>
    </citation>
    <scope>NUCLEOTIDE SEQUENCE</scope>
    <source>
        <strain evidence="2">CBS 333.67</strain>
    </source>
</reference>
<keyword evidence="1" id="KW-1133">Transmembrane helix</keyword>
<dbReference type="EMBL" id="JAUDZG010000006">
    <property type="protein sequence ID" value="KAK3303669.1"/>
    <property type="molecule type" value="Genomic_DNA"/>
</dbReference>
<dbReference type="AlphaFoldDB" id="A0AAJ0GPD5"/>
<protein>
    <submittedName>
        <fullName evidence="2">Uncharacterized protein</fullName>
    </submittedName>
</protein>
<sequence>MVAPVWLIAIFGVRLICPQGAQSISAVAFTLLWVYVAVRSVIREGCSTRDTQVLNKLTAPLMHSCVIRYL</sequence>
<feature type="transmembrane region" description="Helical" evidence="1">
    <location>
        <begin position="20"/>
        <end position="38"/>
    </location>
</feature>
<name>A0AAJ0GPD5_9PEZI</name>
<keyword evidence="1" id="KW-0812">Transmembrane</keyword>
<dbReference type="Proteomes" id="UP001273166">
    <property type="component" value="Unassembled WGS sequence"/>
</dbReference>
<evidence type="ECO:0000313" key="3">
    <source>
        <dbReference type="Proteomes" id="UP001273166"/>
    </source>
</evidence>
<keyword evidence="1" id="KW-0472">Membrane</keyword>
<evidence type="ECO:0000313" key="2">
    <source>
        <dbReference type="EMBL" id="KAK3303669.1"/>
    </source>
</evidence>
<dbReference type="RefSeq" id="XP_062719449.1">
    <property type="nucleotide sequence ID" value="XM_062869819.1"/>
</dbReference>
<gene>
    <name evidence="2" type="ORF">B0T15DRAFT_540935</name>
</gene>
<reference evidence="2" key="2">
    <citation type="submission" date="2023-06" db="EMBL/GenBank/DDBJ databases">
        <authorList>
            <consortium name="Lawrence Berkeley National Laboratory"/>
            <person name="Mondo S.J."/>
            <person name="Hensen N."/>
            <person name="Bonometti L."/>
            <person name="Westerberg I."/>
            <person name="Brannstrom I.O."/>
            <person name="Guillou S."/>
            <person name="Cros-Aarteil S."/>
            <person name="Calhoun S."/>
            <person name="Haridas S."/>
            <person name="Kuo A."/>
            <person name="Pangilinan J."/>
            <person name="Riley R."/>
            <person name="Labutti K."/>
            <person name="Andreopoulos B."/>
            <person name="Lipzen A."/>
            <person name="Chen C."/>
            <person name="Yanf M."/>
            <person name="Daum C."/>
            <person name="Ng V."/>
            <person name="Clum A."/>
            <person name="Steindorff A."/>
            <person name="Ohm R."/>
            <person name="Martin F."/>
            <person name="Silar P."/>
            <person name="Natvig D."/>
            <person name="Lalanne C."/>
            <person name="Gautier V."/>
            <person name="Ament-Velasquez S.L."/>
            <person name="Kruys A."/>
            <person name="Hutchinson M.I."/>
            <person name="Powell A.J."/>
            <person name="Barry K."/>
            <person name="Miller A.N."/>
            <person name="Grigoriev I.V."/>
            <person name="Debuchy R."/>
            <person name="Gladieux P."/>
            <person name="Thoren M.H."/>
            <person name="Johannesson H."/>
        </authorList>
    </citation>
    <scope>NUCLEOTIDE SEQUENCE</scope>
    <source>
        <strain evidence="2">CBS 333.67</strain>
    </source>
</reference>
<accession>A0AAJ0GPD5</accession>
<dbReference type="GeneID" id="87888648"/>
<comment type="caution">
    <text evidence="2">The sequence shown here is derived from an EMBL/GenBank/DDBJ whole genome shotgun (WGS) entry which is preliminary data.</text>
</comment>
<proteinExistence type="predicted"/>
<organism evidence="2 3">
    <name type="scientific">Chaetomium strumarium</name>
    <dbReference type="NCBI Taxonomy" id="1170767"/>
    <lineage>
        <taxon>Eukaryota</taxon>
        <taxon>Fungi</taxon>
        <taxon>Dikarya</taxon>
        <taxon>Ascomycota</taxon>
        <taxon>Pezizomycotina</taxon>
        <taxon>Sordariomycetes</taxon>
        <taxon>Sordariomycetidae</taxon>
        <taxon>Sordariales</taxon>
        <taxon>Chaetomiaceae</taxon>
        <taxon>Chaetomium</taxon>
    </lineage>
</organism>